<dbReference type="VEuPathDB" id="VectorBase:GPPI006489"/>
<dbReference type="Proteomes" id="UP000092460">
    <property type="component" value="Unassembled WGS sequence"/>
</dbReference>
<organism evidence="1 2">
    <name type="scientific">Glossina palpalis gambiensis</name>
    <dbReference type="NCBI Taxonomy" id="67801"/>
    <lineage>
        <taxon>Eukaryota</taxon>
        <taxon>Metazoa</taxon>
        <taxon>Ecdysozoa</taxon>
        <taxon>Arthropoda</taxon>
        <taxon>Hexapoda</taxon>
        <taxon>Insecta</taxon>
        <taxon>Pterygota</taxon>
        <taxon>Neoptera</taxon>
        <taxon>Endopterygota</taxon>
        <taxon>Diptera</taxon>
        <taxon>Brachycera</taxon>
        <taxon>Muscomorpha</taxon>
        <taxon>Hippoboscoidea</taxon>
        <taxon>Glossinidae</taxon>
        <taxon>Glossina</taxon>
    </lineage>
</organism>
<reference evidence="2" key="1">
    <citation type="submission" date="2015-01" db="EMBL/GenBank/DDBJ databases">
        <authorList>
            <person name="Aksoy S."/>
            <person name="Warren W."/>
            <person name="Wilson R.K."/>
        </authorList>
    </citation>
    <scope>NUCLEOTIDE SEQUENCE [LARGE SCALE GENOMIC DNA]</scope>
    <source>
        <strain evidence="2">IAEA</strain>
    </source>
</reference>
<reference evidence="1" key="2">
    <citation type="submission" date="2020-05" db="UniProtKB">
        <authorList>
            <consortium name="EnsemblMetazoa"/>
        </authorList>
    </citation>
    <scope>IDENTIFICATION</scope>
    <source>
        <strain evidence="1">IAEA</strain>
    </source>
</reference>
<proteinExistence type="predicted"/>
<dbReference type="EnsemblMetazoa" id="GPPI006489-RA">
    <property type="protein sequence ID" value="GPPI006489-PA"/>
    <property type="gene ID" value="GPPI006489"/>
</dbReference>
<keyword evidence="2" id="KW-1185">Reference proteome</keyword>
<evidence type="ECO:0000313" key="2">
    <source>
        <dbReference type="Proteomes" id="UP000092460"/>
    </source>
</evidence>
<name>A0A1B0AS14_9MUSC</name>
<protein>
    <submittedName>
        <fullName evidence="1">Uncharacterized protein</fullName>
    </submittedName>
</protein>
<dbReference type="AlphaFoldDB" id="A0A1B0AS14"/>
<accession>A0A1B0AS14</accession>
<sequence>MYFCMLFYVIETILNLGRWKTCEKTLLSSLAFYPNTKYGHSICDTIDFCYKFYSKELAFIKRTSDDY</sequence>
<dbReference type="EMBL" id="JXJN01002645">
    <property type="status" value="NOT_ANNOTATED_CDS"/>
    <property type="molecule type" value="Genomic_DNA"/>
</dbReference>
<evidence type="ECO:0000313" key="1">
    <source>
        <dbReference type="EnsemblMetazoa" id="GPPI006489-PA"/>
    </source>
</evidence>